<evidence type="ECO:0008006" key="3">
    <source>
        <dbReference type="Google" id="ProtNLM"/>
    </source>
</evidence>
<dbReference type="VEuPathDB" id="FungiDB:BD410DRAFT_791652"/>
<dbReference type="OrthoDB" id="43460at2759"/>
<protein>
    <recommendedName>
        <fullName evidence="3">Tetratricopeptide repeat protein 39B</fullName>
    </recommendedName>
</protein>
<dbReference type="AlphaFoldDB" id="A0A4Y7PXP4"/>
<proteinExistence type="predicted"/>
<accession>A0A4Y7PXP4</accession>
<dbReference type="Proteomes" id="UP000294933">
    <property type="component" value="Unassembled WGS sequence"/>
</dbReference>
<dbReference type="GO" id="GO:0005634">
    <property type="term" value="C:nucleus"/>
    <property type="evidence" value="ECO:0007669"/>
    <property type="project" value="TreeGrafter"/>
</dbReference>
<dbReference type="PANTHER" id="PTHR31859:SF1">
    <property type="entry name" value="TETRATRICOPEPTIDE REPEAT PROTEIN 39C"/>
    <property type="match status" value="1"/>
</dbReference>
<sequence length="627" mass="69418">MTDAPKIPDGPYSQESALEDLPAIKHAEALFLNSQMDEAEAYCLKVDPNKERLYMVAGYGLIQCLNAFISYEDEDLQRALAEIKRGQAIASIHRAPPSSIAGRLAALVWTAPSVDALCAMTPVQRHAELLYAETLCAKAMAKIILSGSWLSCITEALSFRTMINIYMSLGAYVTACDAANPRGRDPSIDTDFRSGVELGVGASNLILSFLPNTMISIVELFGYKGDRNEGLALLMKAGGWSKESKEPNVVIAEEGLRRPLADLVLLCFHVIISGYTFRGVDLSIAQSIIDWNLRRFPNGVFFLFFSGRLNILRSKPMLALQQYNRALSAGSEHKSLTYIAFWEQAIAYLSLWDIPASLERWRVLEDQATWSKACYLYGVGVCLLQMGGEERRVEAAKVMERIEGSLQKVAGKSIPIEKFVARKARKFQSQNRRLLLPALEFSYMFQCISHAPRSVLVSRMLPEVDVALAQLNVYKSKPAAYGVVEGSGKGYFYDDLCLARFLEGVCARHVAFPDRDAIPEPEDDKTASAKLQIDASARALAAFENVLTNSDKIALDHYLIYHTHYEIGRLHACLGNQAKSREHLELVLSGKALEADPSARKGKYSMQTDLIMRATAALESLDEGGMR</sequence>
<reference evidence="1 2" key="1">
    <citation type="submission" date="2018-06" db="EMBL/GenBank/DDBJ databases">
        <title>A transcriptomic atlas of mushroom development highlights an independent origin of complex multicellularity.</title>
        <authorList>
            <consortium name="DOE Joint Genome Institute"/>
            <person name="Krizsan K."/>
            <person name="Almasi E."/>
            <person name="Merenyi Z."/>
            <person name="Sahu N."/>
            <person name="Viragh M."/>
            <person name="Koszo T."/>
            <person name="Mondo S."/>
            <person name="Kiss B."/>
            <person name="Balint B."/>
            <person name="Kues U."/>
            <person name="Barry K."/>
            <person name="Hegedus J.C."/>
            <person name="Henrissat B."/>
            <person name="Johnson J."/>
            <person name="Lipzen A."/>
            <person name="Ohm R."/>
            <person name="Nagy I."/>
            <person name="Pangilinan J."/>
            <person name="Yan J."/>
            <person name="Xiong Y."/>
            <person name="Grigoriev I.V."/>
            <person name="Hibbett D.S."/>
            <person name="Nagy L.G."/>
        </authorList>
    </citation>
    <scope>NUCLEOTIDE SEQUENCE [LARGE SCALE GENOMIC DNA]</scope>
    <source>
        <strain evidence="1 2">SZMC22713</strain>
    </source>
</reference>
<dbReference type="GO" id="GO:0005829">
    <property type="term" value="C:cytosol"/>
    <property type="evidence" value="ECO:0007669"/>
    <property type="project" value="TreeGrafter"/>
</dbReference>
<dbReference type="Pfam" id="PF10300">
    <property type="entry name" value="Iml2-TPR_39"/>
    <property type="match status" value="1"/>
</dbReference>
<dbReference type="GO" id="GO:0005741">
    <property type="term" value="C:mitochondrial outer membrane"/>
    <property type="evidence" value="ECO:0007669"/>
    <property type="project" value="TreeGrafter"/>
</dbReference>
<gene>
    <name evidence="1" type="ORF">BD410DRAFT_791652</name>
</gene>
<dbReference type="PANTHER" id="PTHR31859">
    <property type="entry name" value="TETRATRICOPEPTIDE REPEAT PROTEIN 39 FAMILY MEMBER"/>
    <property type="match status" value="1"/>
</dbReference>
<organism evidence="1 2">
    <name type="scientific">Rickenella mellea</name>
    <dbReference type="NCBI Taxonomy" id="50990"/>
    <lineage>
        <taxon>Eukaryota</taxon>
        <taxon>Fungi</taxon>
        <taxon>Dikarya</taxon>
        <taxon>Basidiomycota</taxon>
        <taxon>Agaricomycotina</taxon>
        <taxon>Agaricomycetes</taxon>
        <taxon>Hymenochaetales</taxon>
        <taxon>Rickenellaceae</taxon>
        <taxon>Rickenella</taxon>
    </lineage>
</organism>
<evidence type="ECO:0000313" key="2">
    <source>
        <dbReference type="Proteomes" id="UP000294933"/>
    </source>
</evidence>
<evidence type="ECO:0000313" key="1">
    <source>
        <dbReference type="EMBL" id="TDL19788.1"/>
    </source>
</evidence>
<dbReference type="InterPro" id="IPR019412">
    <property type="entry name" value="IML2/TPR_39"/>
</dbReference>
<keyword evidence="2" id="KW-1185">Reference proteome</keyword>
<dbReference type="EMBL" id="ML170193">
    <property type="protein sequence ID" value="TDL19788.1"/>
    <property type="molecule type" value="Genomic_DNA"/>
</dbReference>
<name>A0A4Y7PXP4_9AGAM</name>